<dbReference type="EMBL" id="DS985250">
    <property type="protein sequence ID" value="EDV22194.1"/>
    <property type="molecule type" value="Genomic_DNA"/>
</dbReference>
<evidence type="ECO:0000259" key="4">
    <source>
        <dbReference type="PROSITE" id="PS50057"/>
    </source>
</evidence>
<comment type="subcellular location">
    <subcellularLocation>
        <location evidence="1">Cell membrane</location>
        <topology evidence="1">Peripheral membrane protein</topology>
    </subcellularLocation>
</comment>
<dbReference type="InterPro" id="IPR029071">
    <property type="entry name" value="Ubiquitin-like_domsf"/>
</dbReference>
<dbReference type="InterPro" id="IPR000798">
    <property type="entry name" value="Ez/rad/moesin-like"/>
</dbReference>
<dbReference type="SUPFAM" id="SSF50729">
    <property type="entry name" value="PH domain-like"/>
    <property type="match status" value="1"/>
</dbReference>
<dbReference type="HOGENOM" id="CLU_003623_6_0_1"/>
<evidence type="ECO:0000256" key="2">
    <source>
        <dbReference type="ARBA" id="ARBA00022475"/>
    </source>
</evidence>
<dbReference type="SUPFAM" id="SSF47031">
    <property type="entry name" value="Second domain of FERM"/>
    <property type="match status" value="1"/>
</dbReference>
<dbReference type="OMA" id="VLEQYTM"/>
<dbReference type="PROSITE" id="PS50057">
    <property type="entry name" value="FERM_3"/>
    <property type="match status" value="1"/>
</dbReference>
<dbReference type="Gene3D" id="1.20.80.10">
    <property type="match status" value="1"/>
</dbReference>
<dbReference type="RefSeq" id="XP_002115349.1">
    <property type="nucleotide sequence ID" value="XM_002115313.1"/>
</dbReference>
<sequence>MRPGEDLINLVLKALDIREGAFFGLTFKSFQKSDQWVRLRPKLADQGIPRDKVANFKFSVRIFPSPVEEFLLQASSRHFIFLACKAKIMSGELDCPADVCALLAGFDAQAEFGDFKAEEHQTFFLSSKGPFMPSSAVQKHQLSSEQWESKVFNWWRDNRGLSKIEAEQEYLKVVQKLETYGVYYFDAMNKTGSPVVCGITFDGLNIYKQDNKSRPHLTFKWNETNYVKKKNGKVD</sequence>
<keyword evidence="3" id="KW-0472">Membrane</keyword>
<gene>
    <name evidence="5" type="ORF">TRIADDRAFT_29123</name>
</gene>
<organism evidence="5 6">
    <name type="scientific">Trichoplax adhaerens</name>
    <name type="common">Trichoplax reptans</name>
    <dbReference type="NCBI Taxonomy" id="10228"/>
    <lineage>
        <taxon>Eukaryota</taxon>
        <taxon>Metazoa</taxon>
        <taxon>Placozoa</taxon>
        <taxon>Uniplacotomia</taxon>
        <taxon>Trichoplacea</taxon>
        <taxon>Trichoplacidae</taxon>
        <taxon>Trichoplax</taxon>
    </lineage>
</organism>
<dbReference type="InterPro" id="IPR019749">
    <property type="entry name" value="Band_41_domain"/>
</dbReference>
<dbReference type="InterPro" id="IPR011993">
    <property type="entry name" value="PH-like_dom_sf"/>
</dbReference>
<dbReference type="Proteomes" id="UP000009022">
    <property type="component" value="Unassembled WGS sequence"/>
</dbReference>
<dbReference type="CTD" id="6756434"/>
<accession>B3S533</accession>
<dbReference type="PRINTS" id="PR00661">
    <property type="entry name" value="ERMFAMILY"/>
</dbReference>
<reference evidence="5 6" key="1">
    <citation type="journal article" date="2008" name="Nature">
        <title>The Trichoplax genome and the nature of placozoans.</title>
        <authorList>
            <person name="Srivastava M."/>
            <person name="Begovic E."/>
            <person name="Chapman J."/>
            <person name="Putnam N.H."/>
            <person name="Hellsten U."/>
            <person name="Kawashima T."/>
            <person name="Kuo A."/>
            <person name="Mitros T."/>
            <person name="Salamov A."/>
            <person name="Carpenter M.L."/>
            <person name="Signorovitch A.Y."/>
            <person name="Moreno M.A."/>
            <person name="Kamm K."/>
            <person name="Grimwood J."/>
            <person name="Schmutz J."/>
            <person name="Shapiro H."/>
            <person name="Grigoriev I.V."/>
            <person name="Buss L.W."/>
            <person name="Schierwater B."/>
            <person name="Dellaporta S.L."/>
            <person name="Rokhsar D.S."/>
        </authorList>
    </citation>
    <scope>NUCLEOTIDE SEQUENCE [LARGE SCALE GENOMIC DNA]</scope>
    <source>
        <strain evidence="5 6">Grell-BS-1999</strain>
    </source>
</reference>
<evidence type="ECO:0000256" key="3">
    <source>
        <dbReference type="ARBA" id="ARBA00023136"/>
    </source>
</evidence>
<dbReference type="Gene3D" id="2.30.29.30">
    <property type="entry name" value="Pleckstrin-homology domain (PH domain)/Phosphotyrosine-binding domain (PTB)"/>
    <property type="match status" value="1"/>
</dbReference>
<keyword evidence="6" id="KW-1185">Reference proteome</keyword>
<dbReference type="STRING" id="10228.B3S533"/>
<dbReference type="GO" id="GO:0005886">
    <property type="term" value="C:plasma membrane"/>
    <property type="evidence" value="ECO:0007669"/>
    <property type="project" value="UniProtKB-SubCell"/>
</dbReference>
<name>B3S533_TRIAD</name>
<protein>
    <recommendedName>
        <fullName evidence="4">FERM domain-containing protein</fullName>
    </recommendedName>
</protein>
<dbReference type="SUPFAM" id="SSF54236">
    <property type="entry name" value="Ubiquitin-like"/>
    <property type="match status" value="1"/>
</dbReference>
<evidence type="ECO:0000313" key="5">
    <source>
        <dbReference type="EMBL" id="EDV22194.1"/>
    </source>
</evidence>
<dbReference type="AlphaFoldDB" id="B3S533"/>
<dbReference type="Pfam" id="PF09380">
    <property type="entry name" value="FERM_C"/>
    <property type="match status" value="1"/>
</dbReference>
<dbReference type="InterPro" id="IPR011174">
    <property type="entry name" value="ERM"/>
</dbReference>
<dbReference type="InParanoid" id="B3S533"/>
<evidence type="ECO:0000256" key="1">
    <source>
        <dbReference type="ARBA" id="ARBA00004202"/>
    </source>
</evidence>
<dbReference type="Gene3D" id="3.10.20.90">
    <property type="entry name" value="Phosphatidylinositol 3-kinase Catalytic Subunit, Chain A, domain 1"/>
    <property type="match status" value="1"/>
</dbReference>
<dbReference type="SMART" id="SM00295">
    <property type="entry name" value="B41"/>
    <property type="match status" value="1"/>
</dbReference>
<evidence type="ECO:0000313" key="6">
    <source>
        <dbReference type="Proteomes" id="UP000009022"/>
    </source>
</evidence>
<dbReference type="Pfam" id="PF00373">
    <property type="entry name" value="FERM_M"/>
    <property type="match status" value="1"/>
</dbReference>
<dbReference type="InterPro" id="IPR019748">
    <property type="entry name" value="FERM_central"/>
</dbReference>
<dbReference type="InterPro" id="IPR000299">
    <property type="entry name" value="FERM_domain"/>
</dbReference>
<proteinExistence type="predicted"/>
<feature type="domain" description="FERM" evidence="4">
    <location>
        <begin position="1"/>
        <end position="235"/>
    </location>
</feature>
<dbReference type="GeneID" id="6756434"/>
<dbReference type="PANTHER" id="PTHR23281">
    <property type="entry name" value="MERLIN/MOESIN/EZRIN/RADIXIN"/>
    <property type="match status" value="1"/>
</dbReference>
<dbReference type="InterPro" id="IPR035963">
    <property type="entry name" value="FERM_2"/>
</dbReference>
<dbReference type="KEGG" id="tad:TRIADDRAFT_29123"/>
<dbReference type="GO" id="GO:0003779">
    <property type="term" value="F:actin binding"/>
    <property type="evidence" value="ECO:0007669"/>
    <property type="project" value="InterPro"/>
</dbReference>
<dbReference type="InterPro" id="IPR014352">
    <property type="entry name" value="FERM/acyl-CoA-bd_prot_sf"/>
</dbReference>
<dbReference type="CDD" id="cd14473">
    <property type="entry name" value="FERM_B-lobe"/>
    <property type="match status" value="1"/>
</dbReference>
<dbReference type="PhylomeDB" id="B3S533"/>
<keyword evidence="2" id="KW-1003">Cell membrane</keyword>
<dbReference type="OrthoDB" id="6018897at2759"/>
<dbReference type="PRINTS" id="PR00935">
    <property type="entry name" value="BAND41"/>
</dbReference>
<dbReference type="InterPro" id="IPR018980">
    <property type="entry name" value="FERM_PH-like_C"/>
</dbReference>
<dbReference type="eggNOG" id="KOG3529">
    <property type="taxonomic scope" value="Eukaryota"/>
</dbReference>